<dbReference type="InterPro" id="IPR048466">
    <property type="entry name" value="DNA_pol3_delta-like_C"/>
</dbReference>
<dbReference type="InterPro" id="IPR005790">
    <property type="entry name" value="DNA_polIII_delta"/>
</dbReference>
<evidence type="ECO:0000256" key="2">
    <source>
        <dbReference type="ARBA" id="ARBA00017703"/>
    </source>
</evidence>
<comment type="similarity">
    <text evidence="7">Belongs to the DNA polymerase HolA subunit family.</text>
</comment>
<organism evidence="11 12">
    <name type="scientific">Thermoflavifilum thermophilum</name>
    <dbReference type="NCBI Taxonomy" id="1393122"/>
    <lineage>
        <taxon>Bacteria</taxon>
        <taxon>Pseudomonadati</taxon>
        <taxon>Bacteroidota</taxon>
        <taxon>Chitinophagia</taxon>
        <taxon>Chitinophagales</taxon>
        <taxon>Chitinophagaceae</taxon>
        <taxon>Thermoflavifilum</taxon>
    </lineage>
</organism>
<dbReference type="PANTHER" id="PTHR34388:SF1">
    <property type="entry name" value="DNA POLYMERASE III SUBUNIT DELTA"/>
    <property type="match status" value="1"/>
</dbReference>
<protein>
    <recommendedName>
        <fullName evidence="2">DNA polymerase III subunit delta</fullName>
        <ecNumber evidence="1">2.7.7.7</ecNumber>
    </recommendedName>
</protein>
<evidence type="ECO:0000313" key="12">
    <source>
        <dbReference type="Proteomes" id="UP000199537"/>
    </source>
</evidence>
<sequence length="339" mass="39800">MKTASVSYTALMQQLRKKQLSPVYWLEGEEEYYIDQLLDVFENHLLSEQEKDFNLHVFYGEEADWRDVVNACRQYPVFAHQQVVILREAQQMPLSQLQKLETYITHPLPSTVFVVAYKHGKIDGRTAFGKLIHEKAVYFVSQPIYEEQIPQWIEQHLQEIGLKATPQAIHMLAEHIGNDLTRISMELEKIRLNLKDQQVIDEHLVEQYVGISREYNVFQLQDAIGKKDITRILHILHYFSLNPRSAPLQLVIASLYQYFVKLWQLHSMRNLTDKAMADQLGIHPFFLKQYLAAARQYPKQIVERNILLLHSYNLKSIGIDQVTYDESSLLQEMIFRLIS</sequence>
<keyword evidence="3" id="KW-0808">Transferase</keyword>
<accession>A0A1I7N1L5</accession>
<dbReference type="STRING" id="1393122.SAMN05660895_0358"/>
<dbReference type="GO" id="GO:0006261">
    <property type="term" value="P:DNA-templated DNA replication"/>
    <property type="evidence" value="ECO:0007669"/>
    <property type="project" value="TreeGrafter"/>
</dbReference>
<dbReference type="NCBIfam" id="TIGR01128">
    <property type="entry name" value="holA"/>
    <property type="match status" value="1"/>
</dbReference>
<keyword evidence="5" id="KW-0235">DNA replication</keyword>
<comment type="catalytic activity">
    <reaction evidence="8">
        <text>DNA(n) + a 2'-deoxyribonucleoside 5'-triphosphate = DNA(n+1) + diphosphate</text>
        <dbReference type="Rhea" id="RHEA:22508"/>
        <dbReference type="Rhea" id="RHEA-COMP:17339"/>
        <dbReference type="Rhea" id="RHEA-COMP:17340"/>
        <dbReference type="ChEBI" id="CHEBI:33019"/>
        <dbReference type="ChEBI" id="CHEBI:61560"/>
        <dbReference type="ChEBI" id="CHEBI:173112"/>
        <dbReference type="EC" id="2.7.7.7"/>
    </reaction>
</comment>
<evidence type="ECO:0000313" key="11">
    <source>
        <dbReference type="EMBL" id="SFV28557.1"/>
    </source>
</evidence>
<evidence type="ECO:0000256" key="6">
    <source>
        <dbReference type="ARBA" id="ARBA00022932"/>
    </source>
</evidence>
<dbReference type="Gene3D" id="3.40.50.300">
    <property type="entry name" value="P-loop containing nucleotide triphosphate hydrolases"/>
    <property type="match status" value="1"/>
</dbReference>
<evidence type="ECO:0000256" key="8">
    <source>
        <dbReference type="ARBA" id="ARBA00049244"/>
    </source>
</evidence>
<dbReference type="SUPFAM" id="SSF52540">
    <property type="entry name" value="P-loop containing nucleoside triphosphate hydrolases"/>
    <property type="match status" value="1"/>
</dbReference>
<dbReference type="Gene3D" id="1.20.272.10">
    <property type="match status" value="1"/>
</dbReference>
<feature type="domain" description="DNA polymerase III delta subunit-like C-terminal" evidence="10">
    <location>
        <begin position="214"/>
        <end position="315"/>
    </location>
</feature>
<dbReference type="InterPro" id="IPR010372">
    <property type="entry name" value="DNA_pol3_delta_N"/>
</dbReference>
<dbReference type="RefSeq" id="WP_092456879.1">
    <property type="nucleotide sequence ID" value="NZ_FPCJ01000001.1"/>
</dbReference>
<gene>
    <name evidence="11" type="ORF">SAMN05660895_0358</name>
</gene>
<keyword evidence="6" id="KW-0239">DNA-directed DNA polymerase</keyword>
<dbReference type="Proteomes" id="UP000199537">
    <property type="component" value="Unassembled WGS sequence"/>
</dbReference>
<dbReference type="GO" id="GO:0009360">
    <property type="term" value="C:DNA polymerase III complex"/>
    <property type="evidence" value="ECO:0007669"/>
    <property type="project" value="InterPro"/>
</dbReference>
<dbReference type="InterPro" id="IPR027417">
    <property type="entry name" value="P-loop_NTPase"/>
</dbReference>
<dbReference type="SUPFAM" id="SSF48019">
    <property type="entry name" value="post-AAA+ oligomerization domain-like"/>
    <property type="match status" value="1"/>
</dbReference>
<evidence type="ECO:0000256" key="1">
    <source>
        <dbReference type="ARBA" id="ARBA00012417"/>
    </source>
</evidence>
<dbReference type="GO" id="GO:0003887">
    <property type="term" value="F:DNA-directed DNA polymerase activity"/>
    <property type="evidence" value="ECO:0007669"/>
    <property type="project" value="UniProtKB-KW"/>
</dbReference>
<dbReference type="PANTHER" id="PTHR34388">
    <property type="entry name" value="DNA POLYMERASE III SUBUNIT DELTA"/>
    <property type="match status" value="1"/>
</dbReference>
<dbReference type="EMBL" id="FPCJ01000001">
    <property type="protein sequence ID" value="SFV28557.1"/>
    <property type="molecule type" value="Genomic_DNA"/>
</dbReference>
<keyword evidence="4" id="KW-0548">Nucleotidyltransferase</keyword>
<dbReference type="Gene3D" id="1.10.8.60">
    <property type="match status" value="1"/>
</dbReference>
<name>A0A1I7N1L5_9BACT</name>
<dbReference type="GO" id="GO:0003677">
    <property type="term" value="F:DNA binding"/>
    <property type="evidence" value="ECO:0007669"/>
    <property type="project" value="InterPro"/>
</dbReference>
<evidence type="ECO:0000256" key="4">
    <source>
        <dbReference type="ARBA" id="ARBA00022695"/>
    </source>
</evidence>
<proteinExistence type="inferred from homology"/>
<dbReference type="EC" id="2.7.7.7" evidence="1"/>
<reference evidence="12" key="1">
    <citation type="submission" date="2016-10" db="EMBL/GenBank/DDBJ databases">
        <authorList>
            <person name="Varghese N."/>
            <person name="Submissions S."/>
        </authorList>
    </citation>
    <scope>NUCLEOTIDE SEQUENCE [LARGE SCALE GENOMIC DNA]</scope>
    <source>
        <strain evidence="12">DSM 14807</strain>
    </source>
</reference>
<dbReference type="AlphaFoldDB" id="A0A1I7N1L5"/>
<keyword evidence="12" id="KW-1185">Reference proteome</keyword>
<dbReference type="Pfam" id="PF06144">
    <property type="entry name" value="DNA_pol3_delta"/>
    <property type="match status" value="1"/>
</dbReference>
<dbReference type="Pfam" id="PF21694">
    <property type="entry name" value="DNA_pol3_delta_C"/>
    <property type="match status" value="1"/>
</dbReference>
<evidence type="ECO:0000256" key="3">
    <source>
        <dbReference type="ARBA" id="ARBA00022679"/>
    </source>
</evidence>
<dbReference type="InterPro" id="IPR008921">
    <property type="entry name" value="DNA_pol3_clamp-load_cplx_C"/>
</dbReference>
<evidence type="ECO:0000259" key="9">
    <source>
        <dbReference type="Pfam" id="PF06144"/>
    </source>
</evidence>
<dbReference type="OrthoDB" id="1172326at2"/>
<evidence type="ECO:0000259" key="10">
    <source>
        <dbReference type="Pfam" id="PF21694"/>
    </source>
</evidence>
<dbReference type="CDD" id="cd18138">
    <property type="entry name" value="HLD_clamp_pol_III_delta"/>
    <property type="match status" value="1"/>
</dbReference>
<evidence type="ECO:0000256" key="7">
    <source>
        <dbReference type="ARBA" id="ARBA00034754"/>
    </source>
</evidence>
<feature type="domain" description="DNA polymerase III delta N-terminal" evidence="9">
    <location>
        <begin position="24"/>
        <end position="139"/>
    </location>
</feature>
<evidence type="ECO:0000256" key="5">
    <source>
        <dbReference type="ARBA" id="ARBA00022705"/>
    </source>
</evidence>